<dbReference type="InterPro" id="IPR016181">
    <property type="entry name" value="Acyl_CoA_acyltransferase"/>
</dbReference>
<dbReference type="AlphaFoldDB" id="A0A2B5KG58"/>
<reference evidence="1 2" key="1">
    <citation type="submission" date="2017-09" db="EMBL/GenBank/DDBJ databases">
        <title>Large-scale bioinformatics analysis of Bacillus genomes uncovers conserved roles of natural products in bacterial physiology.</title>
        <authorList>
            <consortium name="Agbiome Team Llc"/>
            <person name="Bleich R.M."/>
            <person name="Grubbs K.J."/>
            <person name="Santa Maria K.C."/>
            <person name="Allen S.E."/>
            <person name="Farag S."/>
            <person name="Shank E.A."/>
            <person name="Bowers A."/>
        </authorList>
    </citation>
    <scope>NUCLEOTIDE SEQUENCE [LARGE SCALE GENOMIC DNA]</scope>
    <source>
        <strain evidence="1 2">AFS009893</strain>
    </source>
</reference>
<dbReference type="CDD" id="cd04301">
    <property type="entry name" value="NAT_SF"/>
    <property type="match status" value="1"/>
</dbReference>
<name>A0A2B5KG58_9BACI</name>
<dbReference type="InterPro" id="IPR000182">
    <property type="entry name" value="GNAT_dom"/>
</dbReference>
<dbReference type="Gene3D" id="3.40.630.30">
    <property type="match status" value="1"/>
</dbReference>
<sequence>MYVNTLECYQIRTAHSDESTLIIHMLKEIAQWLKKKGINQWQYLLEGGDDEEIIQAIKNKNTYIILKDNEMIATFTLSSIQSEWDRHIFGEEIISNSLYLHRLAVIPKYMKRGIGKNILIWIQEHMENDKEYLKLDCVTNNIKLNNFYKNNGLEYIGVTDGHSKFQKCMKN</sequence>
<dbReference type="GO" id="GO:0016747">
    <property type="term" value="F:acyltransferase activity, transferring groups other than amino-acyl groups"/>
    <property type="evidence" value="ECO:0007669"/>
    <property type="project" value="InterPro"/>
</dbReference>
<evidence type="ECO:0000313" key="1">
    <source>
        <dbReference type="EMBL" id="PEM70978.1"/>
    </source>
</evidence>
<gene>
    <name evidence="1" type="ORF">CN613_06765</name>
</gene>
<accession>A0A2B5KG58</accession>
<organism evidence="1 2">
    <name type="scientific">Bacillus pseudomycoides</name>
    <dbReference type="NCBI Taxonomy" id="64104"/>
    <lineage>
        <taxon>Bacteria</taxon>
        <taxon>Bacillati</taxon>
        <taxon>Bacillota</taxon>
        <taxon>Bacilli</taxon>
        <taxon>Bacillales</taxon>
        <taxon>Bacillaceae</taxon>
        <taxon>Bacillus</taxon>
        <taxon>Bacillus cereus group</taxon>
    </lineage>
</organism>
<dbReference type="EMBL" id="NUDP01000027">
    <property type="protein sequence ID" value="PEM70978.1"/>
    <property type="molecule type" value="Genomic_DNA"/>
</dbReference>
<keyword evidence="1" id="KW-0808">Transferase</keyword>
<dbReference type="RefSeq" id="WP_097969780.1">
    <property type="nucleotide sequence ID" value="NZ_NUAS01000008.1"/>
</dbReference>
<dbReference type="Proteomes" id="UP000219775">
    <property type="component" value="Unassembled WGS sequence"/>
</dbReference>
<protein>
    <submittedName>
        <fullName evidence="1">GNAT family N-acetyltransferase</fullName>
    </submittedName>
</protein>
<comment type="caution">
    <text evidence="1">The sequence shown here is derived from an EMBL/GenBank/DDBJ whole genome shotgun (WGS) entry which is preliminary data.</text>
</comment>
<dbReference type="SUPFAM" id="SSF55729">
    <property type="entry name" value="Acyl-CoA N-acyltransferases (Nat)"/>
    <property type="match status" value="1"/>
</dbReference>
<dbReference type="Pfam" id="PF00583">
    <property type="entry name" value="Acetyltransf_1"/>
    <property type="match status" value="1"/>
</dbReference>
<proteinExistence type="predicted"/>
<dbReference type="PROSITE" id="PS51186">
    <property type="entry name" value="GNAT"/>
    <property type="match status" value="1"/>
</dbReference>
<evidence type="ECO:0000313" key="2">
    <source>
        <dbReference type="Proteomes" id="UP000219775"/>
    </source>
</evidence>